<protein>
    <submittedName>
        <fullName evidence="1">Uncharacterized protein</fullName>
    </submittedName>
</protein>
<dbReference type="EMBL" id="CAJDYZ010002782">
    <property type="protein sequence ID" value="CAD1469694.1"/>
    <property type="molecule type" value="Genomic_DNA"/>
</dbReference>
<evidence type="ECO:0000313" key="1">
    <source>
        <dbReference type="EMBL" id="CAD1469694.1"/>
    </source>
</evidence>
<dbReference type="AlphaFoldDB" id="A0A6V7GWD9"/>
<feature type="non-terminal residue" evidence="1">
    <location>
        <position position="171"/>
    </location>
</feature>
<sequence>MIKNLLKLWSVEERVSGKIVEAEDFALNIISLESFIYEIIEQVDTTITAILIGKQGIIHSDILTNEQFLLVYTKLIKENNTYNTIEPIEENVQLIYDINKHCKLGKQIPLCKRTRPDTPILIANTCEAEIIAMNLHNHCERVLFKIESITYISLITSENYIVIPRQETTLD</sequence>
<organism evidence="1 2">
    <name type="scientific">Heterotrigona itama</name>
    <dbReference type="NCBI Taxonomy" id="395501"/>
    <lineage>
        <taxon>Eukaryota</taxon>
        <taxon>Metazoa</taxon>
        <taxon>Ecdysozoa</taxon>
        <taxon>Arthropoda</taxon>
        <taxon>Hexapoda</taxon>
        <taxon>Insecta</taxon>
        <taxon>Pterygota</taxon>
        <taxon>Neoptera</taxon>
        <taxon>Endopterygota</taxon>
        <taxon>Hymenoptera</taxon>
        <taxon>Apocrita</taxon>
        <taxon>Aculeata</taxon>
        <taxon>Apoidea</taxon>
        <taxon>Anthophila</taxon>
        <taxon>Apidae</taxon>
        <taxon>Heterotrigona</taxon>
    </lineage>
</organism>
<name>A0A6V7GWD9_9HYME</name>
<accession>A0A6V7GWD9</accession>
<gene>
    <name evidence="1" type="ORF">MHI_LOCUS142395</name>
</gene>
<proteinExistence type="predicted"/>
<comment type="caution">
    <text evidence="1">The sequence shown here is derived from an EMBL/GenBank/DDBJ whole genome shotgun (WGS) entry which is preliminary data.</text>
</comment>
<keyword evidence="2" id="KW-1185">Reference proteome</keyword>
<evidence type="ECO:0000313" key="2">
    <source>
        <dbReference type="Proteomes" id="UP000752696"/>
    </source>
</evidence>
<dbReference type="OrthoDB" id="7554598at2759"/>
<reference evidence="1" key="1">
    <citation type="submission" date="2020-07" db="EMBL/GenBank/DDBJ databases">
        <authorList>
            <person name="Nazaruddin N."/>
        </authorList>
    </citation>
    <scope>NUCLEOTIDE SEQUENCE</scope>
</reference>
<dbReference type="Proteomes" id="UP000752696">
    <property type="component" value="Unassembled WGS sequence"/>
</dbReference>